<feature type="region of interest" description="Disordered" evidence="1">
    <location>
        <begin position="224"/>
        <end position="264"/>
    </location>
</feature>
<sequence length="476" mass="47083">MLFLYPLAIFSVSTFASARPLPVYRRQNAITDFGSCNATPDIVFALGLDGRKDPSFQAKNNNVYNHGSALGIGVITSFICQQLNDRCKAPQATLDACASGQAAAAKATGGAAADSFNSAFGINTNFASGASSGAGAGAEANSTASVTNITSQVATTALESTATSVAATTTTAASSTLGTEPATTCPTASTVTVTVDPTAATSTPCPTDPITVTVTGTGAVVTSTATSPASDATTTASADASTEPASTPTSSAGTPAATGSVSTLDFGSCTDPTIEFGPAFEGRKAAEFSNKPINKQEFNQASALNIDIVTRAVCDILASKCKAPQTTLDACAKGQAAASAATAKTGAQADAFNAALGITTNFATIPAAPGGGPGTEALATTPSFGTCTNPTMEFGVGFDGRTEASFQPANKADFNHGSALNPAIIATAICDTFVNSCNANKPAIDNCAAAKTAITGLTGQAVADAFNAAVLKGASQ</sequence>
<evidence type="ECO:0000256" key="2">
    <source>
        <dbReference type="SAM" id="SignalP"/>
    </source>
</evidence>
<protein>
    <submittedName>
        <fullName evidence="3">Uncharacterized protein</fullName>
    </submittedName>
</protein>
<keyword evidence="2" id="KW-0732">Signal</keyword>
<organism evidence="3 4">
    <name type="scientific">Rhizoctonia solani</name>
    <dbReference type="NCBI Taxonomy" id="456999"/>
    <lineage>
        <taxon>Eukaryota</taxon>
        <taxon>Fungi</taxon>
        <taxon>Dikarya</taxon>
        <taxon>Basidiomycota</taxon>
        <taxon>Agaricomycotina</taxon>
        <taxon>Agaricomycetes</taxon>
        <taxon>Cantharellales</taxon>
        <taxon>Ceratobasidiaceae</taxon>
        <taxon>Rhizoctonia</taxon>
    </lineage>
</organism>
<dbReference type="Proteomes" id="UP000663826">
    <property type="component" value="Unassembled WGS sequence"/>
</dbReference>
<evidence type="ECO:0000256" key="1">
    <source>
        <dbReference type="SAM" id="MobiDB-lite"/>
    </source>
</evidence>
<dbReference type="EMBL" id="CAJMWQ010000595">
    <property type="protein sequence ID" value="CAE6366951.1"/>
    <property type="molecule type" value="Genomic_DNA"/>
</dbReference>
<feature type="compositionally biased region" description="Low complexity" evidence="1">
    <location>
        <begin position="224"/>
        <end position="263"/>
    </location>
</feature>
<evidence type="ECO:0000313" key="4">
    <source>
        <dbReference type="Proteomes" id="UP000663826"/>
    </source>
</evidence>
<proteinExistence type="predicted"/>
<accession>A0A8H2WFN8</accession>
<reference evidence="3" key="1">
    <citation type="submission" date="2021-01" db="EMBL/GenBank/DDBJ databases">
        <authorList>
            <person name="Kaushik A."/>
        </authorList>
    </citation>
    <scope>NUCLEOTIDE SEQUENCE</scope>
    <source>
        <strain evidence="3">AG1-1B</strain>
    </source>
</reference>
<comment type="caution">
    <text evidence="3">The sequence shown here is derived from an EMBL/GenBank/DDBJ whole genome shotgun (WGS) entry which is preliminary data.</text>
</comment>
<dbReference type="AlphaFoldDB" id="A0A8H2WFN8"/>
<gene>
    <name evidence="3" type="ORF">RDB_LOCUS14236</name>
</gene>
<feature type="chain" id="PRO_5034633845" evidence="2">
    <location>
        <begin position="19"/>
        <end position="476"/>
    </location>
</feature>
<feature type="signal peptide" evidence="2">
    <location>
        <begin position="1"/>
        <end position="18"/>
    </location>
</feature>
<name>A0A8H2WFN8_9AGAM</name>
<evidence type="ECO:0000313" key="3">
    <source>
        <dbReference type="EMBL" id="CAE6366951.1"/>
    </source>
</evidence>